<organism evidence="4 5">
    <name type="scientific">Acrocarpospora macrocephala</name>
    <dbReference type="NCBI Taxonomy" id="150177"/>
    <lineage>
        <taxon>Bacteria</taxon>
        <taxon>Bacillati</taxon>
        <taxon>Actinomycetota</taxon>
        <taxon>Actinomycetes</taxon>
        <taxon>Streptosporangiales</taxon>
        <taxon>Streptosporangiaceae</taxon>
        <taxon>Acrocarpospora</taxon>
    </lineage>
</organism>
<dbReference type="InterPro" id="IPR050832">
    <property type="entry name" value="Bact_Acetyltransf"/>
</dbReference>
<comment type="caution">
    <text evidence="4">The sequence shown here is derived from an EMBL/GenBank/DDBJ whole genome shotgun (WGS) entry which is preliminary data.</text>
</comment>
<dbReference type="SUPFAM" id="SSF55729">
    <property type="entry name" value="Acyl-CoA N-acyltransferases (Nat)"/>
    <property type="match status" value="1"/>
</dbReference>
<dbReference type="RefSeq" id="WP_155352513.1">
    <property type="nucleotide sequence ID" value="NZ_BAAAHL010000029.1"/>
</dbReference>
<dbReference type="PROSITE" id="PS51186">
    <property type="entry name" value="GNAT"/>
    <property type="match status" value="1"/>
</dbReference>
<proteinExistence type="predicted"/>
<keyword evidence="5" id="KW-1185">Reference proteome</keyword>
<dbReference type="OrthoDB" id="5243635at2"/>
<dbReference type="InterPro" id="IPR000182">
    <property type="entry name" value="GNAT_dom"/>
</dbReference>
<evidence type="ECO:0000256" key="1">
    <source>
        <dbReference type="ARBA" id="ARBA00022679"/>
    </source>
</evidence>
<reference evidence="4 5" key="1">
    <citation type="submission" date="2019-10" db="EMBL/GenBank/DDBJ databases">
        <title>Whole genome shotgun sequence of Acrocarpospora macrocephala NBRC 16266.</title>
        <authorList>
            <person name="Ichikawa N."/>
            <person name="Kimura A."/>
            <person name="Kitahashi Y."/>
            <person name="Komaki H."/>
            <person name="Oguchi A."/>
        </authorList>
    </citation>
    <scope>NUCLEOTIDE SEQUENCE [LARGE SCALE GENOMIC DNA]</scope>
    <source>
        <strain evidence="4 5">NBRC 16266</strain>
    </source>
</reference>
<dbReference type="PANTHER" id="PTHR43877">
    <property type="entry name" value="AMINOALKYLPHOSPHONATE N-ACETYLTRANSFERASE-RELATED-RELATED"/>
    <property type="match status" value="1"/>
</dbReference>
<dbReference type="Pfam" id="PF00583">
    <property type="entry name" value="Acetyltransf_1"/>
    <property type="match status" value="1"/>
</dbReference>
<dbReference type="AlphaFoldDB" id="A0A5M3WEM9"/>
<dbReference type="CDD" id="cd04301">
    <property type="entry name" value="NAT_SF"/>
    <property type="match status" value="1"/>
</dbReference>
<dbReference type="InterPro" id="IPR016181">
    <property type="entry name" value="Acyl_CoA_acyltransferase"/>
</dbReference>
<accession>A0A5M3WEM9</accession>
<keyword evidence="2" id="KW-0012">Acyltransferase</keyword>
<dbReference type="Proteomes" id="UP000331127">
    <property type="component" value="Unassembled WGS sequence"/>
</dbReference>
<dbReference type="EMBL" id="BLAE01000004">
    <property type="protein sequence ID" value="GES06779.1"/>
    <property type="molecule type" value="Genomic_DNA"/>
</dbReference>
<evidence type="ECO:0000313" key="5">
    <source>
        <dbReference type="Proteomes" id="UP000331127"/>
    </source>
</evidence>
<name>A0A5M3WEM9_9ACTN</name>
<evidence type="ECO:0000313" key="4">
    <source>
        <dbReference type="EMBL" id="GES06779.1"/>
    </source>
</evidence>
<keyword evidence="1 4" id="KW-0808">Transferase</keyword>
<feature type="domain" description="N-acetyltransferase" evidence="3">
    <location>
        <begin position="7"/>
        <end position="167"/>
    </location>
</feature>
<dbReference type="GO" id="GO:0016747">
    <property type="term" value="F:acyltransferase activity, transferring groups other than amino-acyl groups"/>
    <property type="evidence" value="ECO:0007669"/>
    <property type="project" value="InterPro"/>
</dbReference>
<gene>
    <name evidence="4" type="ORF">Amac_003740</name>
</gene>
<dbReference type="Gene3D" id="3.40.630.30">
    <property type="match status" value="1"/>
</dbReference>
<evidence type="ECO:0000259" key="3">
    <source>
        <dbReference type="PROSITE" id="PS51186"/>
    </source>
</evidence>
<sequence length="169" mass="18238">MTTSATAALRPATAADADALAEVFLAAWRGGYRGVVPDDVIDGLDAAHWTAALSRRLGTTGQHTVAAVDDRDRPIGFASYGADDEHPGGGCLVSLYVHPSAGRAGVGRRLLRHALDQMSDVDVRLWVFEGNAAARRLYEREGFRPDGGRLTDARLRTPQIRYLRPARST</sequence>
<protein>
    <submittedName>
        <fullName evidence="4">N-acetyltransferase</fullName>
    </submittedName>
</protein>
<evidence type="ECO:0000256" key="2">
    <source>
        <dbReference type="ARBA" id="ARBA00023315"/>
    </source>
</evidence>